<dbReference type="PANTHER" id="PTHR24271:SF47">
    <property type="entry name" value="KALLIKREIN-1"/>
    <property type="match status" value="1"/>
</dbReference>
<evidence type="ECO:0000256" key="1">
    <source>
        <dbReference type="ARBA" id="ARBA00023157"/>
    </source>
</evidence>
<organism evidence="3 4">
    <name type="scientific">Glossina palpalis gambiensis</name>
    <dbReference type="NCBI Taxonomy" id="67801"/>
    <lineage>
        <taxon>Eukaryota</taxon>
        <taxon>Metazoa</taxon>
        <taxon>Ecdysozoa</taxon>
        <taxon>Arthropoda</taxon>
        <taxon>Hexapoda</taxon>
        <taxon>Insecta</taxon>
        <taxon>Pterygota</taxon>
        <taxon>Neoptera</taxon>
        <taxon>Endopterygota</taxon>
        <taxon>Diptera</taxon>
        <taxon>Brachycera</taxon>
        <taxon>Muscomorpha</taxon>
        <taxon>Hippoboscoidea</taxon>
        <taxon>Glossinidae</taxon>
        <taxon>Glossina</taxon>
    </lineage>
</organism>
<dbReference type="AlphaFoldDB" id="A0A1B0AZC6"/>
<protein>
    <recommendedName>
        <fullName evidence="5">Peptidase S1 domain-containing protein</fullName>
    </recommendedName>
</protein>
<dbReference type="GO" id="GO:0030141">
    <property type="term" value="C:secretory granule"/>
    <property type="evidence" value="ECO:0007669"/>
    <property type="project" value="TreeGrafter"/>
</dbReference>
<dbReference type="Gene3D" id="2.40.10.10">
    <property type="entry name" value="Trypsin-like serine proteases"/>
    <property type="match status" value="3"/>
</dbReference>
<dbReference type="EnsemblMetazoa" id="GPPI013746-RA">
    <property type="protein sequence ID" value="GPPI013746-PA"/>
    <property type="gene ID" value="GPPI013746"/>
</dbReference>
<dbReference type="Proteomes" id="UP000092460">
    <property type="component" value="Unassembled WGS sequence"/>
</dbReference>
<keyword evidence="2" id="KW-0732">Signal</keyword>
<dbReference type="VEuPathDB" id="VectorBase:GPPI013746"/>
<reference evidence="4" key="1">
    <citation type="submission" date="2015-01" db="EMBL/GenBank/DDBJ databases">
        <authorList>
            <person name="Aksoy S."/>
            <person name="Warren W."/>
            <person name="Wilson R.K."/>
        </authorList>
    </citation>
    <scope>NUCLEOTIDE SEQUENCE [LARGE SCALE GENOMIC DNA]</scope>
    <source>
        <strain evidence="4">IAEA</strain>
    </source>
</reference>
<reference evidence="3" key="2">
    <citation type="submission" date="2020-05" db="UniProtKB">
        <authorList>
            <consortium name="EnsemblMetazoa"/>
        </authorList>
    </citation>
    <scope>IDENTIFICATION</scope>
    <source>
        <strain evidence="3">IAEA</strain>
    </source>
</reference>
<dbReference type="InterPro" id="IPR043504">
    <property type="entry name" value="Peptidase_S1_PA_chymotrypsin"/>
</dbReference>
<feature type="chain" id="PRO_5008404286" description="Peptidase S1 domain-containing protein" evidence="2">
    <location>
        <begin position="23"/>
        <end position="508"/>
    </location>
</feature>
<keyword evidence="1" id="KW-1015">Disulfide bond</keyword>
<dbReference type="SUPFAM" id="SSF50494">
    <property type="entry name" value="Trypsin-like serine proteases"/>
    <property type="match status" value="2"/>
</dbReference>
<evidence type="ECO:0008006" key="5">
    <source>
        <dbReference type="Google" id="ProtNLM"/>
    </source>
</evidence>
<proteinExistence type="predicted"/>
<dbReference type="EMBL" id="JXJN01006253">
    <property type="status" value="NOT_ANNOTATED_CDS"/>
    <property type="molecule type" value="Genomic_DNA"/>
</dbReference>
<dbReference type="PANTHER" id="PTHR24271">
    <property type="entry name" value="KALLIKREIN-RELATED"/>
    <property type="match status" value="1"/>
</dbReference>
<name>A0A1B0AZC6_9MUSC</name>
<evidence type="ECO:0000256" key="2">
    <source>
        <dbReference type="SAM" id="SignalP"/>
    </source>
</evidence>
<keyword evidence="4" id="KW-1185">Reference proteome</keyword>
<evidence type="ECO:0000313" key="3">
    <source>
        <dbReference type="EnsemblMetazoa" id="GPPI013746-PA"/>
    </source>
</evidence>
<accession>A0A1B0AZC6</accession>
<sequence>MLINFYIVHVFGIVILIKQISTESCINDRSLFESESKMAKHFVKIDCEQGGRQRIQFGIIYSENIILTSNEYKVGDSVTCFIKYKNLRGPTRPGRYKNMNTIVEVWRMDSYIAEKDILSRTSVSLKILLLRRKMKLDTKLAAPMPLPERPYKQQGTCVVIGGDKPDTQTKIVEMKAVVIDRKECESTYPNLGENVLCVEIPDKFCNFEHCDEYIEGSALVCDGVLTALIGPNQPCFPLKPRTSAGVYEATKWIRSLEKLISSDREYKKALVTVVLSAAKKNIYDIGIILSKNKILTAYAPNLHETRIFEQGSFSDFYEAKGHIEYGAGKTINWNKARSHTNTTIFAPRELQLSVIMLNEDIHLSPQTAYSMRLPETAPRRNAKCIIATLFPRWMKFSLTLMDYDECVKRLPQLHKDYMCIRQILPHTDDCIQSGNPIICDGELTAIVAKMTNCNKNYPRPVTPIHRYRSWILATMRGLELSGSEQSTFAWLLWLINSFINLNVFLQNN</sequence>
<feature type="signal peptide" evidence="2">
    <location>
        <begin position="1"/>
        <end position="22"/>
    </location>
</feature>
<evidence type="ECO:0000313" key="4">
    <source>
        <dbReference type="Proteomes" id="UP000092460"/>
    </source>
</evidence>
<dbReference type="InterPro" id="IPR009003">
    <property type="entry name" value="Peptidase_S1_PA"/>
</dbReference>